<dbReference type="RefSeq" id="WP_090024926.1">
    <property type="nucleotide sequence ID" value="NZ_FOVD01000003.1"/>
</dbReference>
<evidence type="ECO:0000259" key="1">
    <source>
        <dbReference type="Pfam" id="PF07463"/>
    </source>
</evidence>
<dbReference type="InterPro" id="IPR044925">
    <property type="entry name" value="His-Me_finger_sf"/>
</dbReference>
<accession>A0A1I4YXT5</accession>
<gene>
    <name evidence="2" type="ORF">SAMN05421594_2738</name>
</gene>
<dbReference type="AlphaFoldDB" id="A0A1I4YXT5"/>
<dbReference type="OrthoDB" id="6631788at2"/>
<feature type="domain" description="NUMOD4" evidence="1">
    <location>
        <begin position="272"/>
        <end position="303"/>
    </location>
</feature>
<reference evidence="3" key="1">
    <citation type="submission" date="2016-10" db="EMBL/GenBank/DDBJ databases">
        <authorList>
            <person name="Varghese N."/>
            <person name="Submissions S."/>
        </authorList>
    </citation>
    <scope>NUCLEOTIDE SEQUENCE [LARGE SCALE GENOMIC DNA]</scope>
    <source>
        <strain evidence="3">DSM 25575</strain>
    </source>
</reference>
<proteinExistence type="predicted"/>
<dbReference type="InterPro" id="IPR036388">
    <property type="entry name" value="WH-like_DNA-bd_sf"/>
</dbReference>
<protein>
    <submittedName>
        <fullName evidence="2">NUMOD4 motif-containing protein</fullName>
    </submittedName>
</protein>
<evidence type="ECO:0000313" key="2">
    <source>
        <dbReference type="EMBL" id="SFN42489.1"/>
    </source>
</evidence>
<sequence length="403" mass="47786">MKILPDIEDPYLNEVLYNTSLKDIPGEEWKIIQDFDSYAISNFGRVKSLERWTEFPNGSFRKEYELIKKPSFKKYFNKYLNHSFYRVQCSFSFKGIHYNKSVARLVYYYFVEKFNLKNTSVVISYKDGNSLHLHYKNLQMLSSREKSVMAVERNRVKNRNIEYQKPVSQYTVQGDWVKTFESIYNADKALGLGCRNILYVLQKKSFTAGGFRWFLKDYPPQKEDFLRKTANQALNPDPILNHSLWKKLGKPSIDKDNPPACLNLSLKNLPEEHWKPIPGFEHRYMISDKGRIKRLSGWTSHHNIFYGEEQIMPLNLMGKGDTQYLYIRLNQKEKRTLLMISRLLYYCFAEKFDMNDKTLVIDNHNEMLWDIDLSKLSLCSFSSLVNRKKEHKNRSKEMLLKKG</sequence>
<keyword evidence="3" id="KW-1185">Reference proteome</keyword>
<evidence type="ECO:0000313" key="3">
    <source>
        <dbReference type="Proteomes" id="UP000198769"/>
    </source>
</evidence>
<dbReference type="GO" id="GO:0016788">
    <property type="term" value="F:hydrolase activity, acting on ester bonds"/>
    <property type="evidence" value="ECO:0007669"/>
    <property type="project" value="InterPro"/>
</dbReference>
<dbReference type="InterPro" id="IPR010902">
    <property type="entry name" value="NUMOD4"/>
</dbReference>
<dbReference type="Pfam" id="PF07463">
    <property type="entry name" value="NUMOD4"/>
    <property type="match status" value="2"/>
</dbReference>
<organism evidence="2 3">
    <name type="scientific">Chryseobacterium oleae</name>
    <dbReference type="NCBI Taxonomy" id="491207"/>
    <lineage>
        <taxon>Bacteria</taxon>
        <taxon>Pseudomonadati</taxon>
        <taxon>Bacteroidota</taxon>
        <taxon>Flavobacteriia</taxon>
        <taxon>Flavobacteriales</taxon>
        <taxon>Weeksellaceae</taxon>
        <taxon>Chryseobacterium group</taxon>
        <taxon>Chryseobacterium</taxon>
    </lineage>
</organism>
<name>A0A1I4YXT5_CHROL</name>
<dbReference type="Gene3D" id="1.10.10.10">
    <property type="entry name" value="Winged helix-like DNA-binding domain superfamily/Winged helix DNA-binding domain"/>
    <property type="match status" value="1"/>
</dbReference>
<dbReference type="Gene3D" id="3.90.75.20">
    <property type="match status" value="2"/>
</dbReference>
<feature type="domain" description="NUMOD4" evidence="1">
    <location>
        <begin position="27"/>
        <end position="81"/>
    </location>
</feature>
<dbReference type="Proteomes" id="UP000198769">
    <property type="component" value="Unassembled WGS sequence"/>
</dbReference>
<dbReference type="SUPFAM" id="SSF54060">
    <property type="entry name" value="His-Me finger endonucleases"/>
    <property type="match status" value="2"/>
</dbReference>
<dbReference type="EMBL" id="FOVD01000003">
    <property type="protein sequence ID" value="SFN42489.1"/>
    <property type="molecule type" value="Genomic_DNA"/>
</dbReference>